<dbReference type="OrthoDB" id="2603at2759"/>
<feature type="transmembrane region" description="Helical" evidence="2">
    <location>
        <begin position="371"/>
        <end position="396"/>
    </location>
</feature>
<comment type="caution">
    <text evidence="3">The sequence shown here is derived from an EMBL/GenBank/DDBJ whole genome shotgun (WGS) entry which is preliminary data.</text>
</comment>
<reference evidence="3" key="1">
    <citation type="journal article" date="2020" name="Stud. Mycol.">
        <title>101 Dothideomycetes genomes: a test case for predicting lifestyles and emergence of pathogens.</title>
        <authorList>
            <person name="Haridas S."/>
            <person name="Albert R."/>
            <person name="Binder M."/>
            <person name="Bloem J."/>
            <person name="Labutti K."/>
            <person name="Salamov A."/>
            <person name="Andreopoulos B."/>
            <person name="Baker S."/>
            <person name="Barry K."/>
            <person name="Bills G."/>
            <person name="Bluhm B."/>
            <person name="Cannon C."/>
            <person name="Castanera R."/>
            <person name="Culley D."/>
            <person name="Daum C."/>
            <person name="Ezra D."/>
            <person name="Gonzalez J."/>
            <person name="Henrissat B."/>
            <person name="Kuo A."/>
            <person name="Liang C."/>
            <person name="Lipzen A."/>
            <person name="Lutzoni F."/>
            <person name="Magnuson J."/>
            <person name="Mondo S."/>
            <person name="Nolan M."/>
            <person name="Ohm R."/>
            <person name="Pangilinan J."/>
            <person name="Park H.-J."/>
            <person name="Ramirez L."/>
            <person name="Alfaro M."/>
            <person name="Sun H."/>
            <person name="Tritt A."/>
            <person name="Yoshinaga Y."/>
            <person name="Zwiers L.-H."/>
            <person name="Turgeon B."/>
            <person name="Goodwin S."/>
            <person name="Spatafora J."/>
            <person name="Crous P."/>
            <person name="Grigoriev I."/>
        </authorList>
    </citation>
    <scope>NUCLEOTIDE SEQUENCE</scope>
    <source>
        <strain evidence="3">CBS 130266</strain>
    </source>
</reference>
<feature type="compositionally biased region" description="Basic and acidic residues" evidence="1">
    <location>
        <begin position="135"/>
        <end position="147"/>
    </location>
</feature>
<accession>A0A9P4NKT8</accession>
<feature type="transmembrane region" description="Helical" evidence="2">
    <location>
        <begin position="442"/>
        <end position="465"/>
    </location>
</feature>
<dbReference type="AlphaFoldDB" id="A0A9P4NKT8"/>
<gene>
    <name evidence="3" type="ORF">EJ08DRAFT_400562</name>
</gene>
<feature type="compositionally biased region" description="Basic and acidic residues" evidence="1">
    <location>
        <begin position="303"/>
        <end position="322"/>
    </location>
</feature>
<feature type="transmembrane region" description="Helical" evidence="2">
    <location>
        <begin position="408"/>
        <end position="430"/>
    </location>
</feature>
<dbReference type="EMBL" id="MU007069">
    <property type="protein sequence ID" value="KAF2425570.1"/>
    <property type="molecule type" value="Genomic_DNA"/>
</dbReference>
<evidence type="ECO:0000313" key="3">
    <source>
        <dbReference type="EMBL" id="KAF2425570.1"/>
    </source>
</evidence>
<evidence type="ECO:0000313" key="4">
    <source>
        <dbReference type="Proteomes" id="UP000800235"/>
    </source>
</evidence>
<feature type="transmembrane region" description="Helical" evidence="2">
    <location>
        <begin position="230"/>
        <end position="248"/>
    </location>
</feature>
<evidence type="ECO:0000256" key="2">
    <source>
        <dbReference type="SAM" id="Phobius"/>
    </source>
</evidence>
<organism evidence="3 4">
    <name type="scientific">Tothia fuscella</name>
    <dbReference type="NCBI Taxonomy" id="1048955"/>
    <lineage>
        <taxon>Eukaryota</taxon>
        <taxon>Fungi</taxon>
        <taxon>Dikarya</taxon>
        <taxon>Ascomycota</taxon>
        <taxon>Pezizomycotina</taxon>
        <taxon>Dothideomycetes</taxon>
        <taxon>Pleosporomycetidae</taxon>
        <taxon>Venturiales</taxon>
        <taxon>Cylindrosympodiaceae</taxon>
        <taxon>Tothia</taxon>
    </lineage>
</organism>
<evidence type="ECO:0000256" key="1">
    <source>
        <dbReference type="SAM" id="MobiDB-lite"/>
    </source>
</evidence>
<evidence type="ECO:0008006" key="5">
    <source>
        <dbReference type="Google" id="ProtNLM"/>
    </source>
</evidence>
<feature type="region of interest" description="Disordered" evidence="1">
    <location>
        <begin position="128"/>
        <end position="151"/>
    </location>
</feature>
<feature type="transmembrane region" description="Helical" evidence="2">
    <location>
        <begin position="192"/>
        <end position="210"/>
    </location>
</feature>
<name>A0A9P4NKT8_9PEZI</name>
<keyword evidence="4" id="KW-1185">Reference proteome</keyword>
<dbReference type="Proteomes" id="UP000800235">
    <property type="component" value="Unassembled WGS sequence"/>
</dbReference>
<keyword evidence="2" id="KW-1133">Transmembrane helix</keyword>
<sequence length="528" mass="59105">MESTAPKFRAPEYEAEDENSTHEPIAPEEVSDIAETRIAFVPQSGGTADTDLENIPPEETGHLESTKNVHVSPKTEIGASPPSYSKSDHSKNKSLDDKINKVSTETDSPPNNHHLKFTDTAKHAAGHVSRKLHLHRETARGPSEARPRRQSMVVPADKDVHLPFYVRLRNAVFGSLIMFTTFPYWDMGFWSGWAYTWGSILFVIDGFWAWTPLRWPQSAFKGEAEYGVGLLFFFGAIFYQLGATMAYLEAINDGSFGGSAMKRHLEGHDEDAKRLLDDKLHLFFGHMIPHHHHHDDDGEDDETEKRRNADVEPGRKLGEREQGSAGEAGPPRRGGVDMGSTEEGEFHEYLTWRWWPTWHALHTHHIRDMGYIACVIQLLGATLYGICGVESIPGILSNFTPSQAIHGYWIPQTIASVCFLTAGVMFTLITQEKWYKPLPYRIAWWIGVWATIGSVGFLLSAAFGIRSGDSTGAAYQSSLSSTWGSIAYLTSSWLQWYESVNNGPVLAFPNNRIPTVMRDKAHGFLFGI</sequence>
<feature type="region of interest" description="Disordered" evidence="1">
    <location>
        <begin position="291"/>
        <end position="340"/>
    </location>
</feature>
<keyword evidence="2" id="KW-0472">Membrane</keyword>
<proteinExistence type="predicted"/>
<protein>
    <recommendedName>
        <fullName evidence="5">Integral membrane protein</fullName>
    </recommendedName>
</protein>
<keyword evidence="2" id="KW-0812">Transmembrane</keyword>
<feature type="compositionally biased region" description="Basic and acidic residues" evidence="1">
    <location>
        <begin position="86"/>
        <end position="96"/>
    </location>
</feature>
<feature type="region of interest" description="Disordered" evidence="1">
    <location>
        <begin position="1"/>
        <end position="96"/>
    </location>
</feature>